<dbReference type="OrthoDB" id="411823at2759"/>
<dbReference type="AlphaFoldDB" id="A0A4Y2NV18"/>
<organism evidence="2 3">
    <name type="scientific">Araneus ventricosus</name>
    <name type="common">Orbweaver spider</name>
    <name type="synonym">Epeira ventricosa</name>
    <dbReference type="NCBI Taxonomy" id="182803"/>
    <lineage>
        <taxon>Eukaryota</taxon>
        <taxon>Metazoa</taxon>
        <taxon>Ecdysozoa</taxon>
        <taxon>Arthropoda</taxon>
        <taxon>Chelicerata</taxon>
        <taxon>Arachnida</taxon>
        <taxon>Araneae</taxon>
        <taxon>Araneomorphae</taxon>
        <taxon>Entelegynae</taxon>
        <taxon>Araneoidea</taxon>
        <taxon>Araneidae</taxon>
        <taxon>Araneus</taxon>
    </lineage>
</organism>
<dbReference type="Proteomes" id="UP000499080">
    <property type="component" value="Unassembled WGS sequence"/>
</dbReference>
<feature type="domain" description="RNase H type-1" evidence="1">
    <location>
        <begin position="25"/>
        <end position="149"/>
    </location>
</feature>
<dbReference type="GO" id="GO:0003676">
    <property type="term" value="F:nucleic acid binding"/>
    <property type="evidence" value="ECO:0007669"/>
    <property type="project" value="InterPro"/>
</dbReference>
<dbReference type="InterPro" id="IPR002156">
    <property type="entry name" value="RNaseH_domain"/>
</dbReference>
<dbReference type="SUPFAM" id="SSF53098">
    <property type="entry name" value="Ribonuclease H-like"/>
    <property type="match status" value="1"/>
</dbReference>
<dbReference type="InterPro" id="IPR012337">
    <property type="entry name" value="RNaseH-like_sf"/>
</dbReference>
<dbReference type="CDD" id="cd09276">
    <property type="entry name" value="Rnase_HI_RT_non_LTR"/>
    <property type="match status" value="1"/>
</dbReference>
<dbReference type="InterPro" id="IPR036397">
    <property type="entry name" value="RNaseH_sf"/>
</dbReference>
<feature type="non-terminal residue" evidence="2">
    <location>
        <position position="149"/>
    </location>
</feature>
<reference evidence="2 3" key="1">
    <citation type="journal article" date="2019" name="Sci. Rep.">
        <title>Orb-weaving spider Araneus ventricosus genome elucidates the spidroin gene catalogue.</title>
        <authorList>
            <person name="Kono N."/>
            <person name="Nakamura H."/>
            <person name="Ohtoshi R."/>
            <person name="Moran D.A.P."/>
            <person name="Shinohara A."/>
            <person name="Yoshida Y."/>
            <person name="Fujiwara M."/>
            <person name="Mori M."/>
            <person name="Tomita M."/>
            <person name="Arakawa K."/>
        </authorList>
    </citation>
    <scope>NUCLEOTIDE SEQUENCE [LARGE SCALE GENOMIC DNA]</scope>
</reference>
<dbReference type="EMBL" id="BGPR01129626">
    <property type="protein sequence ID" value="GBN42572.1"/>
    <property type="molecule type" value="Genomic_DNA"/>
</dbReference>
<protein>
    <recommendedName>
        <fullName evidence="1">RNase H type-1 domain-containing protein</fullName>
    </recommendedName>
</protein>
<proteinExistence type="predicted"/>
<dbReference type="Pfam" id="PF00075">
    <property type="entry name" value="RNase_H"/>
    <property type="match status" value="1"/>
</dbReference>
<sequence>MNISPPWQGRRISWNIDYSNVKMMNESNYNFYTDGSRIEGKTGCGIVLFRGGEEIKSLSIRLNDDSSVFMAEAYAIKCALMEAQRLNNLTLPIHIFTDSMSVLKSLEAVNDRFQLIRDIKTILQNLNFSFHWAKAHVGTYGNERADFLA</sequence>
<comment type="caution">
    <text evidence="2">The sequence shown here is derived from an EMBL/GenBank/DDBJ whole genome shotgun (WGS) entry which is preliminary data.</text>
</comment>
<name>A0A4Y2NV18_ARAVE</name>
<evidence type="ECO:0000259" key="1">
    <source>
        <dbReference type="PROSITE" id="PS50879"/>
    </source>
</evidence>
<keyword evidence="3" id="KW-1185">Reference proteome</keyword>
<dbReference type="GO" id="GO:0004523">
    <property type="term" value="F:RNA-DNA hybrid ribonuclease activity"/>
    <property type="evidence" value="ECO:0007669"/>
    <property type="project" value="InterPro"/>
</dbReference>
<evidence type="ECO:0000313" key="3">
    <source>
        <dbReference type="Proteomes" id="UP000499080"/>
    </source>
</evidence>
<accession>A0A4Y2NV18</accession>
<dbReference type="Gene3D" id="3.30.420.10">
    <property type="entry name" value="Ribonuclease H-like superfamily/Ribonuclease H"/>
    <property type="match status" value="1"/>
</dbReference>
<evidence type="ECO:0000313" key="2">
    <source>
        <dbReference type="EMBL" id="GBN42572.1"/>
    </source>
</evidence>
<gene>
    <name evidence="2" type="ORF">AVEN_21403_1</name>
</gene>
<dbReference type="PROSITE" id="PS50879">
    <property type="entry name" value="RNASE_H_1"/>
    <property type="match status" value="1"/>
</dbReference>